<dbReference type="RefSeq" id="WP_120257320.1">
    <property type="nucleotide sequence ID" value="NZ_RAPY01000001.1"/>
</dbReference>
<keyword evidence="1" id="KW-1133">Transmembrane helix</keyword>
<organism evidence="2 3">
    <name type="scientific">Sphingobacterium detergens</name>
    <dbReference type="NCBI Taxonomy" id="1145106"/>
    <lineage>
        <taxon>Bacteria</taxon>
        <taxon>Pseudomonadati</taxon>
        <taxon>Bacteroidota</taxon>
        <taxon>Sphingobacteriia</taxon>
        <taxon>Sphingobacteriales</taxon>
        <taxon>Sphingobacteriaceae</taxon>
        <taxon>Sphingobacterium</taxon>
    </lineage>
</organism>
<dbReference type="AlphaFoldDB" id="A0A420BFP8"/>
<accession>A0A420BFP8</accession>
<comment type="caution">
    <text evidence="2">The sequence shown here is derived from an EMBL/GenBank/DDBJ whole genome shotgun (WGS) entry which is preliminary data.</text>
</comment>
<reference evidence="2 3" key="1">
    <citation type="submission" date="2018-09" db="EMBL/GenBank/DDBJ databases">
        <title>Genomic Encyclopedia of Type Strains, Phase III (KMG-III): the genomes of soil and plant-associated and newly described type strains.</title>
        <authorList>
            <person name="Whitman W."/>
        </authorList>
    </citation>
    <scope>NUCLEOTIDE SEQUENCE [LARGE SCALE GENOMIC DNA]</scope>
    <source>
        <strain evidence="2 3">CECT 7938</strain>
    </source>
</reference>
<sequence length="229" mass="25501">MILYIGIFAVIVVVCVFISLMMMKKQKETARKYEGDAGIALAPGIKDELLLQEFQELTKQMNGAPIEAFTQCAYIATVGDKVASAAATAAKTVAWAAVGVKARYSERDNASYLVLSNNELHYVFFDDGEAKDHLVFDHESLLNARPAQISNSEKVTRMGSIMGLKPKKMHLDINGNGLDIIYYGAVQRMPDGIIFPGSGMFETQSKLQLMGRFFLNRLYQKYPQLQEQN</sequence>
<gene>
    <name evidence="2" type="ORF">DFQ12_0376</name>
</gene>
<keyword evidence="1" id="KW-0812">Transmembrane</keyword>
<evidence type="ECO:0000313" key="3">
    <source>
        <dbReference type="Proteomes" id="UP000286246"/>
    </source>
</evidence>
<name>A0A420BFP8_SPHD1</name>
<keyword evidence="1" id="KW-0472">Membrane</keyword>
<dbReference type="OrthoDB" id="1042325at2"/>
<proteinExistence type="predicted"/>
<evidence type="ECO:0000256" key="1">
    <source>
        <dbReference type="SAM" id="Phobius"/>
    </source>
</evidence>
<keyword evidence="3" id="KW-1185">Reference proteome</keyword>
<dbReference type="EMBL" id="RAPY01000001">
    <property type="protein sequence ID" value="RKE55544.1"/>
    <property type="molecule type" value="Genomic_DNA"/>
</dbReference>
<protein>
    <submittedName>
        <fullName evidence="2">Uncharacterized protein</fullName>
    </submittedName>
</protein>
<dbReference type="Proteomes" id="UP000286246">
    <property type="component" value="Unassembled WGS sequence"/>
</dbReference>
<evidence type="ECO:0000313" key="2">
    <source>
        <dbReference type="EMBL" id="RKE55544.1"/>
    </source>
</evidence>
<feature type="transmembrane region" description="Helical" evidence="1">
    <location>
        <begin position="6"/>
        <end position="23"/>
    </location>
</feature>